<organism evidence="1 2">
    <name type="scientific">Thalassobacillus cyri</name>
    <dbReference type="NCBI Taxonomy" id="571932"/>
    <lineage>
        <taxon>Bacteria</taxon>
        <taxon>Bacillati</taxon>
        <taxon>Bacillota</taxon>
        <taxon>Bacilli</taxon>
        <taxon>Bacillales</taxon>
        <taxon>Bacillaceae</taxon>
        <taxon>Thalassobacillus</taxon>
    </lineage>
</organism>
<dbReference type="AlphaFoldDB" id="A0A1H4GFA9"/>
<dbReference type="EMBL" id="FNQR01000015">
    <property type="protein sequence ID" value="SEB07578.1"/>
    <property type="molecule type" value="Genomic_DNA"/>
</dbReference>
<accession>A0A1H4GFA9</accession>
<proteinExistence type="predicted"/>
<evidence type="ECO:0000313" key="1">
    <source>
        <dbReference type="EMBL" id="SEB07578.1"/>
    </source>
</evidence>
<evidence type="ECO:0000313" key="2">
    <source>
        <dbReference type="Proteomes" id="UP000198584"/>
    </source>
</evidence>
<sequence length="32" mass="3535">MMQITDEAKTDIIQILEDNDAEGIRLFLAGIG</sequence>
<dbReference type="Proteomes" id="UP000198584">
    <property type="component" value="Unassembled WGS sequence"/>
</dbReference>
<keyword evidence="2" id="KW-1185">Reference proteome</keyword>
<protein>
    <submittedName>
        <fullName evidence="1">Uncharacterized protein</fullName>
    </submittedName>
</protein>
<name>A0A1H4GFA9_9BACI</name>
<gene>
    <name evidence="1" type="ORF">SAMN05421743_11561</name>
</gene>
<reference evidence="2" key="1">
    <citation type="submission" date="2016-10" db="EMBL/GenBank/DDBJ databases">
        <authorList>
            <person name="Varghese N."/>
            <person name="Submissions S."/>
        </authorList>
    </citation>
    <scope>NUCLEOTIDE SEQUENCE [LARGE SCALE GENOMIC DNA]</scope>
    <source>
        <strain evidence="2">CCM7597</strain>
    </source>
</reference>